<organism evidence="1 2">
    <name type="scientific">Dreissena polymorpha</name>
    <name type="common">Zebra mussel</name>
    <name type="synonym">Mytilus polymorpha</name>
    <dbReference type="NCBI Taxonomy" id="45954"/>
    <lineage>
        <taxon>Eukaryota</taxon>
        <taxon>Metazoa</taxon>
        <taxon>Spiralia</taxon>
        <taxon>Lophotrochozoa</taxon>
        <taxon>Mollusca</taxon>
        <taxon>Bivalvia</taxon>
        <taxon>Autobranchia</taxon>
        <taxon>Heteroconchia</taxon>
        <taxon>Euheterodonta</taxon>
        <taxon>Imparidentia</taxon>
        <taxon>Neoheterodontei</taxon>
        <taxon>Myida</taxon>
        <taxon>Dreissenoidea</taxon>
        <taxon>Dreissenidae</taxon>
        <taxon>Dreissena</taxon>
    </lineage>
</organism>
<evidence type="ECO:0008006" key="3">
    <source>
        <dbReference type="Google" id="ProtNLM"/>
    </source>
</evidence>
<dbReference type="GO" id="GO:0004869">
    <property type="term" value="F:cysteine-type endopeptidase inhibitor activity"/>
    <property type="evidence" value="ECO:0007669"/>
    <property type="project" value="InterPro"/>
</dbReference>
<dbReference type="EMBL" id="JAIWYP010000002">
    <property type="protein sequence ID" value="KAH3874772.1"/>
    <property type="molecule type" value="Genomic_DNA"/>
</dbReference>
<dbReference type="Gene3D" id="3.10.450.10">
    <property type="match status" value="1"/>
</dbReference>
<reference evidence="1" key="1">
    <citation type="journal article" date="2019" name="bioRxiv">
        <title>The Genome of the Zebra Mussel, Dreissena polymorpha: A Resource for Invasive Species Research.</title>
        <authorList>
            <person name="McCartney M.A."/>
            <person name="Auch B."/>
            <person name="Kono T."/>
            <person name="Mallez S."/>
            <person name="Zhang Y."/>
            <person name="Obille A."/>
            <person name="Becker A."/>
            <person name="Abrahante J.E."/>
            <person name="Garbe J."/>
            <person name="Badalamenti J.P."/>
            <person name="Herman A."/>
            <person name="Mangelson H."/>
            <person name="Liachko I."/>
            <person name="Sullivan S."/>
            <person name="Sone E.D."/>
            <person name="Koren S."/>
            <person name="Silverstein K.A.T."/>
            <person name="Beckman K.B."/>
            <person name="Gohl D.M."/>
        </authorList>
    </citation>
    <scope>NUCLEOTIDE SEQUENCE</scope>
    <source>
        <strain evidence="1">Duluth1</strain>
        <tissue evidence="1">Whole animal</tissue>
    </source>
</reference>
<gene>
    <name evidence="1" type="ORF">DPMN_038025</name>
</gene>
<evidence type="ECO:0000313" key="2">
    <source>
        <dbReference type="Proteomes" id="UP000828390"/>
    </source>
</evidence>
<protein>
    <recommendedName>
        <fullName evidence="3">Cystatin domain-containing protein</fullName>
    </recommendedName>
</protein>
<keyword evidence="2" id="KW-1185">Reference proteome</keyword>
<dbReference type="AlphaFoldDB" id="A0A9D4RQD0"/>
<sequence>MASPQPLLGGYTKRDPNDKTIVELAKKAAQQMWPDLVFERVEKAESQVVAGTNYRIDILLSKHKNDRVKVQHKVHIFEPLPAQ</sequence>
<reference evidence="1" key="2">
    <citation type="submission" date="2020-11" db="EMBL/GenBank/DDBJ databases">
        <authorList>
            <person name="McCartney M.A."/>
            <person name="Auch B."/>
            <person name="Kono T."/>
            <person name="Mallez S."/>
            <person name="Becker A."/>
            <person name="Gohl D.M."/>
            <person name="Silverstein K.A.T."/>
            <person name="Koren S."/>
            <person name="Bechman K.B."/>
            <person name="Herman A."/>
            <person name="Abrahante J.E."/>
            <person name="Garbe J."/>
        </authorList>
    </citation>
    <scope>NUCLEOTIDE SEQUENCE</scope>
    <source>
        <strain evidence="1">Duluth1</strain>
        <tissue evidence="1">Whole animal</tissue>
    </source>
</reference>
<evidence type="ECO:0000313" key="1">
    <source>
        <dbReference type="EMBL" id="KAH3874772.1"/>
    </source>
</evidence>
<dbReference type="Proteomes" id="UP000828390">
    <property type="component" value="Unassembled WGS sequence"/>
</dbReference>
<proteinExistence type="predicted"/>
<dbReference type="InterPro" id="IPR000010">
    <property type="entry name" value="Cystatin_dom"/>
</dbReference>
<dbReference type="SUPFAM" id="SSF54403">
    <property type="entry name" value="Cystatin/monellin"/>
    <property type="match status" value="1"/>
</dbReference>
<comment type="caution">
    <text evidence="1">The sequence shown here is derived from an EMBL/GenBank/DDBJ whole genome shotgun (WGS) entry which is preliminary data.</text>
</comment>
<name>A0A9D4RQD0_DREPO</name>
<dbReference type="CDD" id="cd00042">
    <property type="entry name" value="CY"/>
    <property type="match status" value="1"/>
</dbReference>
<dbReference type="InterPro" id="IPR046350">
    <property type="entry name" value="Cystatin_sf"/>
</dbReference>
<accession>A0A9D4RQD0</accession>